<dbReference type="InterPro" id="IPR014284">
    <property type="entry name" value="RNA_pol_sigma-70_dom"/>
</dbReference>
<evidence type="ECO:0000256" key="2">
    <source>
        <dbReference type="ARBA" id="ARBA00023015"/>
    </source>
</evidence>
<organism evidence="7 8">
    <name type="scientific">Acetobacter syzygii</name>
    <dbReference type="NCBI Taxonomy" id="146476"/>
    <lineage>
        <taxon>Bacteria</taxon>
        <taxon>Pseudomonadati</taxon>
        <taxon>Pseudomonadota</taxon>
        <taxon>Alphaproteobacteria</taxon>
        <taxon>Acetobacterales</taxon>
        <taxon>Acetobacteraceae</taxon>
        <taxon>Acetobacter</taxon>
    </lineage>
</organism>
<dbReference type="NCBIfam" id="TIGR02937">
    <property type="entry name" value="sigma70-ECF"/>
    <property type="match status" value="1"/>
</dbReference>
<dbReference type="Pfam" id="PF08281">
    <property type="entry name" value="Sigma70_r4_2"/>
    <property type="match status" value="1"/>
</dbReference>
<evidence type="ECO:0000256" key="1">
    <source>
        <dbReference type="ARBA" id="ARBA00010641"/>
    </source>
</evidence>
<dbReference type="EMBL" id="NDFP01000016">
    <property type="protein sequence ID" value="PAL20962.1"/>
    <property type="molecule type" value="Genomic_DNA"/>
</dbReference>
<comment type="similarity">
    <text evidence="1">Belongs to the sigma-70 factor family. ECF subfamily.</text>
</comment>
<dbReference type="InterPro" id="IPR039425">
    <property type="entry name" value="RNA_pol_sigma-70-like"/>
</dbReference>
<feature type="domain" description="RNA polymerase sigma factor 70 region 4 type 2" evidence="6">
    <location>
        <begin position="140"/>
        <end position="192"/>
    </location>
</feature>
<dbReference type="InterPro" id="IPR013324">
    <property type="entry name" value="RNA_pol_sigma_r3/r4-like"/>
</dbReference>
<dbReference type="SUPFAM" id="SSF88946">
    <property type="entry name" value="Sigma2 domain of RNA polymerase sigma factors"/>
    <property type="match status" value="1"/>
</dbReference>
<dbReference type="InterPro" id="IPR013325">
    <property type="entry name" value="RNA_pol_sigma_r2"/>
</dbReference>
<evidence type="ECO:0000256" key="4">
    <source>
        <dbReference type="ARBA" id="ARBA00023163"/>
    </source>
</evidence>
<dbReference type="PANTHER" id="PTHR43133:SF63">
    <property type="entry name" value="RNA POLYMERASE SIGMA FACTOR FECI-RELATED"/>
    <property type="match status" value="1"/>
</dbReference>
<dbReference type="OrthoDB" id="9794372at2"/>
<comment type="caution">
    <text evidence="7">The sequence shown here is derived from an EMBL/GenBank/DDBJ whole genome shotgun (WGS) entry which is preliminary data.</text>
</comment>
<dbReference type="STRING" id="1231343.Absy_018_010"/>
<dbReference type="PANTHER" id="PTHR43133">
    <property type="entry name" value="RNA POLYMERASE ECF-TYPE SIGMA FACTO"/>
    <property type="match status" value="1"/>
</dbReference>
<dbReference type="AlphaFoldDB" id="A0A270B7G4"/>
<evidence type="ECO:0000259" key="6">
    <source>
        <dbReference type="Pfam" id="PF08281"/>
    </source>
</evidence>
<dbReference type="GO" id="GO:0003677">
    <property type="term" value="F:DNA binding"/>
    <property type="evidence" value="ECO:0007669"/>
    <property type="project" value="InterPro"/>
</dbReference>
<proteinExistence type="inferred from homology"/>
<dbReference type="RefSeq" id="WP_084596993.1">
    <property type="nucleotide sequence ID" value="NZ_BAMZ01000018.1"/>
</dbReference>
<evidence type="ECO:0000259" key="5">
    <source>
        <dbReference type="Pfam" id="PF04542"/>
    </source>
</evidence>
<dbReference type="GeneID" id="98302737"/>
<keyword evidence="3" id="KW-0731">Sigma factor</keyword>
<feature type="domain" description="RNA polymerase sigma-70 region 2" evidence="5">
    <location>
        <begin position="38"/>
        <end position="105"/>
    </location>
</feature>
<keyword evidence="2" id="KW-0805">Transcription regulation</keyword>
<dbReference type="Pfam" id="PF04542">
    <property type="entry name" value="Sigma70_r2"/>
    <property type="match status" value="1"/>
</dbReference>
<keyword evidence="4" id="KW-0804">Transcription</keyword>
<dbReference type="Gene3D" id="1.10.1740.10">
    <property type="match status" value="1"/>
</dbReference>
<sequence length="201" mass="22851">MARERQSRLTCAPERENRAGRRAWRKDRVGQPDKYFELFATHRTDLVRFARGIMRDDSLAEDVVQDAFLRLTTATVIQGRVLSDPLNYVYRIIRNLAFDRYRRRQFEAGLFDHGVDSSSETIEADVPTPEGEASGKSDMRAMRAAMAELPERTCVALEMHLFDGRKLREIAAHLGVSIGMAHSLVAAGMEHCRKRLSTPES</sequence>
<name>A0A270B7G4_9PROT</name>
<dbReference type="InterPro" id="IPR013249">
    <property type="entry name" value="RNA_pol_sigma70_r4_t2"/>
</dbReference>
<protein>
    <recommendedName>
        <fullName evidence="9">RNA polymerase subunit sigma-24</fullName>
    </recommendedName>
</protein>
<dbReference type="InterPro" id="IPR007627">
    <property type="entry name" value="RNA_pol_sigma70_r2"/>
</dbReference>
<dbReference type="Proteomes" id="UP000216033">
    <property type="component" value="Unassembled WGS sequence"/>
</dbReference>
<evidence type="ECO:0008006" key="9">
    <source>
        <dbReference type="Google" id="ProtNLM"/>
    </source>
</evidence>
<dbReference type="GO" id="GO:0006352">
    <property type="term" value="P:DNA-templated transcription initiation"/>
    <property type="evidence" value="ECO:0007669"/>
    <property type="project" value="InterPro"/>
</dbReference>
<reference evidence="7 8" key="1">
    <citation type="submission" date="2017-04" db="EMBL/GenBank/DDBJ databases">
        <title>Kefir bacterial isolates.</title>
        <authorList>
            <person name="Kim Y."/>
            <person name="Blasche S."/>
            <person name="Patil K.R."/>
        </authorList>
    </citation>
    <scope>NUCLEOTIDE SEQUENCE [LARGE SCALE GENOMIC DNA]</scope>
    <source>
        <strain evidence="7 8">KR-2</strain>
    </source>
</reference>
<keyword evidence="8" id="KW-1185">Reference proteome</keyword>
<dbReference type="Gene3D" id="1.10.10.10">
    <property type="entry name" value="Winged helix-like DNA-binding domain superfamily/Winged helix DNA-binding domain"/>
    <property type="match status" value="1"/>
</dbReference>
<dbReference type="SUPFAM" id="SSF88659">
    <property type="entry name" value="Sigma3 and sigma4 domains of RNA polymerase sigma factors"/>
    <property type="match status" value="1"/>
</dbReference>
<accession>A0A270B7G4</accession>
<dbReference type="InterPro" id="IPR036388">
    <property type="entry name" value="WH-like_DNA-bd_sf"/>
</dbReference>
<evidence type="ECO:0000256" key="3">
    <source>
        <dbReference type="ARBA" id="ARBA00023082"/>
    </source>
</evidence>
<dbReference type="GO" id="GO:0016987">
    <property type="term" value="F:sigma factor activity"/>
    <property type="evidence" value="ECO:0007669"/>
    <property type="project" value="UniProtKB-KW"/>
</dbReference>
<gene>
    <name evidence="7" type="ORF">B9K05_12260</name>
</gene>
<evidence type="ECO:0000313" key="8">
    <source>
        <dbReference type="Proteomes" id="UP000216033"/>
    </source>
</evidence>
<evidence type="ECO:0000313" key="7">
    <source>
        <dbReference type="EMBL" id="PAL20962.1"/>
    </source>
</evidence>